<evidence type="ECO:0000313" key="7">
    <source>
        <dbReference type="EMBL" id="EGW33387.1"/>
    </source>
</evidence>
<dbReference type="OrthoDB" id="20886at2759"/>
<evidence type="ECO:0000256" key="4">
    <source>
        <dbReference type="ARBA" id="ARBA00023163"/>
    </source>
</evidence>
<protein>
    <recommendedName>
        <fullName evidence="9">Transcriptional regulatory protein DEP1</fullName>
    </recommendedName>
</protein>
<dbReference type="RefSeq" id="XP_007374902.1">
    <property type="nucleotide sequence ID" value="XM_007374840.1"/>
</dbReference>
<dbReference type="GeneID" id="18870014"/>
<feature type="compositionally biased region" description="Acidic residues" evidence="6">
    <location>
        <begin position="53"/>
        <end position="65"/>
    </location>
</feature>
<organism evidence="8">
    <name type="scientific">Spathaspora passalidarum (strain NRRL Y-27907 / 11-Y1)</name>
    <dbReference type="NCBI Taxonomy" id="619300"/>
    <lineage>
        <taxon>Eukaryota</taxon>
        <taxon>Fungi</taxon>
        <taxon>Dikarya</taxon>
        <taxon>Ascomycota</taxon>
        <taxon>Saccharomycotina</taxon>
        <taxon>Pichiomycetes</taxon>
        <taxon>Debaryomycetaceae</taxon>
        <taxon>Spathaspora</taxon>
    </lineage>
</organism>
<evidence type="ECO:0000256" key="3">
    <source>
        <dbReference type="ARBA" id="ARBA00023015"/>
    </source>
</evidence>
<dbReference type="EMBL" id="GL996501">
    <property type="protein sequence ID" value="EGW33387.1"/>
    <property type="molecule type" value="Genomic_DNA"/>
</dbReference>
<evidence type="ECO:0000256" key="2">
    <source>
        <dbReference type="ARBA" id="ARBA00022491"/>
    </source>
</evidence>
<dbReference type="GO" id="GO:0010468">
    <property type="term" value="P:regulation of gene expression"/>
    <property type="evidence" value="ECO:0007669"/>
    <property type="project" value="UniProtKB-ARBA"/>
</dbReference>
<keyword evidence="8" id="KW-1185">Reference proteome</keyword>
<feature type="compositionally biased region" description="Basic and acidic residues" evidence="6">
    <location>
        <begin position="91"/>
        <end position="105"/>
    </location>
</feature>
<dbReference type="FunCoup" id="G3AM89">
    <property type="interactions" value="142"/>
</dbReference>
<dbReference type="SMART" id="SM01401">
    <property type="entry name" value="Sds3"/>
    <property type="match status" value="1"/>
</dbReference>
<sequence>MDFLDDDDEAKDRSQGEVDVSDLRRLSKLTELARLKDVDSSDESEKETSIKDEVDEGNQEEETQDENSNSNNIERKRELEDEETSNNNKKSKVEKATGKKDRKQQALELNDETEDGKIKDEPTITNEIVIPDDEQVSVDAVIENDDITSNADAGDEANEAEDEDDEASSKNEDNQEDETSHKEGDDELEADEADDDDDDDDNNNSNTNEQEQLEDQVDLNEQRKLAIEELISIESRFAELRDKLYQDKLNLLERELTLCLEGSHPELSKVYYKINGFYQDSLKLANSNLAYKLKCIDKETIATRTSIHQNFLKNLMDTKNQMITDTTSLWYKINKERNQLDQLVPAFNFAAMPDVSQASAPIEYDGGSGSFVAANAAQYNGSVYHDEALIPISKRAVKQNTLVELVHQRNSINEQLGVLNGLIQFHGFPVAVNSTLSEQESNPKTYPEELLLKRATDNEINDDLKAMGIST</sequence>
<dbReference type="KEGG" id="spaa:SPAPADRAFT_137097"/>
<evidence type="ECO:0000256" key="6">
    <source>
        <dbReference type="SAM" id="MobiDB-lite"/>
    </source>
</evidence>
<dbReference type="InterPro" id="IPR013907">
    <property type="entry name" value="Sds3"/>
</dbReference>
<dbReference type="Pfam" id="PF08598">
    <property type="entry name" value="Sds3"/>
    <property type="match status" value="1"/>
</dbReference>
<feature type="compositionally biased region" description="Acidic residues" evidence="6">
    <location>
        <begin position="130"/>
        <end position="146"/>
    </location>
</feature>
<dbReference type="eggNOG" id="ENOG502S36P">
    <property type="taxonomic scope" value="Eukaryota"/>
</dbReference>
<accession>G3AM89</accession>
<dbReference type="Gene3D" id="1.20.5.1500">
    <property type="match status" value="1"/>
</dbReference>
<evidence type="ECO:0000256" key="5">
    <source>
        <dbReference type="ARBA" id="ARBA00023242"/>
    </source>
</evidence>
<dbReference type="OMA" id="DTPWANP"/>
<keyword evidence="3" id="KW-0805">Transcription regulation</keyword>
<dbReference type="PANTHER" id="PTHR21964">
    <property type="entry name" value="BREAST CANCER METASTASIS-SUPPRESSOR 1"/>
    <property type="match status" value="1"/>
</dbReference>
<keyword evidence="5" id="KW-0539">Nucleus</keyword>
<comment type="subcellular location">
    <subcellularLocation>
        <location evidence="1">Nucleus</location>
    </subcellularLocation>
</comment>
<feature type="compositionally biased region" description="Basic and acidic residues" evidence="6">
    <location>
        <begin position="10"/>
        <end position="25"/>
    </location>
</feature>
<proteinExistence type="predicted"/>
<dbReference type="InParanoid" id="G3AM89"/>
<feature type="region of interest" description="Disordered" evidence="6">
    <location>
        <begin position="1"/>
        <end position="217"/>
    </location>
</feature>
<dbReference type="AlphaFoldDB" id="G3AM89"/>
<evidence type="ECO:0000313" key="8">
    <source>
        <dbReference type="Proteomes" id="UP000000709"/>
    </source>
</evidence>
<evidence type="ECO:0000256" key="1">
    <source>
        <dbReference type="ARBA" id="ARBA00004123"/>
    </source>
</evidence>
<dbReference type="Proteomes" id="UP000000709">
    <property type="component" value="Unassembled WGS sequence"/>
</dbReference>
<keyword evidence="2" id="KW-0678">Repressor</keyword>
<keyword evidence="4" id="KW-0804">Transcription</keyword>
<evidence type="ECO:0008006" key="9">
    <source>
        <dbReference type="Google" id="ProtNLM"/>
    </source>
</evidence>
<dbReference type="HOGENOM" id="CLU_031124_0_0_1"/>
<gene>
    <name evidence="7" type="ORF">SPAPADRAFT_137097</name>
</gene>
<dbReference type="GO" id="GO:0005654">
    <property type="term" value="C:nucleoplasm"/>
    <property type="evidence" value="ECO:0007669"/>
    <property type="project" value="UniProtKB-ARBA"/>
</dbReference>
<feature type="compositionally biased region" description="Basic and acidic residues" evidence="6">
    <location>
        <begin position="167"/>
        <end position="184"/>
    </location>
</feature>
<feature type="compositionally biased region" description="Acidic residues" evidence="6">
    <location>
        <begin position="185"/>
        <end position="202"/>
    </location>
</feature>
<reference evidence="7 8" key="1">
    <citation type="journal article" date="2011" name="Proc. Natl. Acad. Sci. U.S.A.">
        <title>Comparative genomics of xylose-fermenting fungi for enhanced biofuel production.</title>
        <authorList>
            <person name="Wohlbach D.J."/>
            <person name="Kuo A."/>
            <person name="Sato T.K."/>
            <person name="Potts K.M."/>
            <person name="Salamov A.A."/>
            <person name="LaButti K.M."/>
            <person name="Sun H."/>
            <person name="Clum A."/>
            <person name="Pangilinan J.L."/>
            <person name="Lindquist E.A."/>
            <person name="Lucas S."/>
            <person name="Lapidus A."/>
            <person name="Jin M."/>
            <person name="Gunawan C."/>
            <person name="Balan V."/>
            <person name="Dale B.E."/>
            <person name="Jeffries T.W."/>
            <person name="Zinkel R."/>
            <person name="Barry K.W."/>
            <person name="Grigoriev I.V."/>
            <person name="Gasch A.P."/>
        </authorList>
    </citation>
    <scope>NUCLEOTIDE SEQUENCE [LARGE SCALE GENOMIC DNA]</scope>
    <source>
        <strain evidence="8">NRRL Y-27907 / 11-Y1</strain>
    </source>
</reference>
<name>G3AM89_SPAPN</name>
<feature type="compositionally biased region" description="Acidic residues" evidence="6">
    <location>
        <begin position="153"/>
        <end position="166"/>
    </location>
</feature>